<gene>
    <name evidence="6" type="ORF">OEZ85_004105</name>
</gene>
<feature type="compositionally biased region" description="Low complexity" evidence="4">
    <location>
        <begin position="75"/>
        <end position="97"/>
    </location>
</feature>
<dbReference type="SUPFAM" id="SSF50494">
    <property type="entry name" value="Trypsin-like serine proteases"/>
    <property type="match status" value="1"/>
</dbReference>
<dbReference type="PANTHER" id="PTHR43343:SF3">
    <property type="entry name" value="PROTEASE DO-LIKE 8, CHLOROPLASTIC"/>
    <property type="match status" value="1"/>
</dbReference>
<evidence type="ECO:0000259" key="5">
    <source>
        <dbReference type="PROSITE" id="PS50106"/>
    </source>
</evidence>
<reference evidence="6 7" key="1">
    <citation type="submission" date="2023-05" db="EMBL/GenBank/DDBJ databases">
        <title>A 100% complete, gapless, phased diploid assembly of the Scenedesmus obliquus UTEX 3031 genome.</title>
        <authorList>
            <person name="Biondi T.C."/>
            <person name="Hanschen E.R."/>
            <person name="Kwon T."/>
            <person name="Eng W."/>
            <person name="Kruse C.P.S."/>
            <person name="Koehler S.I."/>
            <person name="Kunde Y."/>
            <person name="Gleasner C.D."/>
            <person name="You Mak K.T."/>
            <person name="Polle J."/>
            <person name="Hovde B.T."/>
            <person name="Starkenburg S.R."/>
        </authorList>
    </citation>
    <scope>NUCLEOTIDE SEQUENCE [LARGE SCALE GENOMIC DNA]</scope>
    <source>
        <strain evidence="6 7">DOE0152z</strain>
    </source>
</reference>
<feature type="region of interest" description="Disordered" evidence="4">
    <location>
        <begin position="488"/>
        <end position="507"/>
    </location>
</feature>
<evidence type="ECO:0000313" key="6">
    <source>
        <dbReference type="EMBL" id="WIA19494.1"/>
    </source>
</evidence>
<dbReference type="PRINTS" id="PR00834">
    <property type="entry name" value="PROTEASES2C"/>
</dbReference>
<comment type="similarity">
    <text evidence="1">Belongs to the peptidase S1C family.</text>
</comment>
<dbReference type="SUPFAM" id="SSF50156">
    <property type="entry name" value="PDZ domain-like"/>
    <property type="match status" value="1"/>
</dbReference>
<dbReference type="Proteomes" id="UP001244341">
    <property type="component" value="Chromosome 10b"/>
</dbReference>
<name>A0ABY8UDF6_TETOB</name>
<dbReference type="InterPro" id="IPR036034">
    <property type="entry name" value="PDZ_sf"/>
</dbReference>
<keyword evidence="7" id="KW-1185">Reference proteome</keyword>
<feature type="compositionally biased region" description="Low complexity" evidence="4">
    <location>
        <begin position="105"/>
        <end position="118"/>
    </location>
</feature>
<feature type="domain" description="PDZ" evidence="5">
    <location>
        <begin position="367"/>
        <end position="451"/>
    </location>
</feature>
<dbReference type="InterPro" id="IPR009003">
    <property type="entry name" value="Peptidase_S1_PA"/>
</dbReference>
<dbReference type="InterPro" id="IPR051201">
    <property type="entry name" value="Chloro_Bact_Ser_Proteases"/>
</dbReference>
<dbReference type="Gene3D" id="2.40.10.10">
    <property type="entry name" value="Trypsin-like serine proteases"/>
    <property type="match status" value="2"/>
</dbReference>
<evidence type="ECO:0000256" key="1">
    <source>
        <dbReference type="ARBA" id="ARBA00010541"/>
    </source>
</evidence>
<dbReference type="InterPro" id="IPR001940">
    <property type="entry name" value="Peptidase_S1C"/>
</dbReference>
<dbReference type="EMBL" id="CP126217">
    <property type="protein sequence ID" value="WIA19494.1"/>
    <property type="molecule type" value="Genomic_DNA"/>
</dbReference>
<dbReference type="Pfam" id="PF13365">
    <property type="entry name" value="Trypsin_2"/>
    <property type="match status" value="1"/>
</dbReference>
<accession>A0ABY8UDF6</accession>
<evidence type="ECO:0000256" key="2">
    <source>
        <dbReference type="ARBA" id="ARBA00022670"/>
    </source>
</evidence>
<protein>
    <recommendedName>
        <fullName evidence="5">PDZ domain-containing protein</fullName>
    </recommendedName>
</protein>
<dbReference type="InterPro" id="IPR043504">
    <property type="entry name" value="Peptidase_S1_PA_chymotrypsin"/>
</dbReference>
<dbReference type="SMART" id="SM00228">
    <property type="entry name" value="PDZ"/>
    <property type="match status" value="1"/>
</dbReference>
<evidence type="ECO:0000313" key="7">
    <source>
        <dbReference type="Proteomes" id="UP001244341"/>
    </source>
</evidence>
<keyword evidence="3" id="KW-0378">Hydrolase</keyword>
<feature type="region of interest" description="Disordered" evidence="4">
    <location>
        <begin position="73"/>
        <end position="118"/>
    </location>
</feature>
<keyword evidence="2" id="KW-0645">Protease</keyword>
<proteinExistence type="inferred from homology"/>
<dbReference type="Pfam" id="PF13180">
    <property type="entry name" value="PDZ_2"/>
    <property type="match status" value="1"/>
</dbReference>
<dbReference type="Gene3D" id="2.30.42.10">
    <property type="match status" value="1"/>
</dbReference>
<sequence>MIFTTTSSNSSSSASYSKDELARQLKTTDLAHLLHDAGIDFRDCLERAELLERLASSMYRLPPAVRHKLDQLMAGSSGSSSSSSSSSSDSSGSSSASINMPPGDSSSSSSSSSQAGAAASSTPADAAAAAAAASSGGEPGVAAAAAATYGMNLYTDEEYVVSLFQRCKPSVVHIASLGGPGGSYSPLQLDPERVPLGMGSGFMWDSEGHIVTNYHVIQHARGAQVTLANNRKFEASLRGYEADKDLAVLKIDARPGELVPIQVGVSSRLVVGQRVFAIGNPFGLDHTLTAGIVSGLGREMQSVTGNIIRDVVQTDAGINPGNSGGPLLDSRGRLVGVNTAATRHPMTVAGFGLAVPSDTVRRVVNQLIRYGRVIKPGLGLALMHASHSRQLLGAQPGAVVYAVTPGSGAAQAGLVGARVDEHNNVYLGDVIVKVAGQPVASAEDLISVVEQFALGDQVPLTLHRYNSQTPLERTFKVAEVMVPLTQERPPPAAAAAAASRQAGGWGR</sequence>
<dbReference type="PROSITE" id="PS50106">
    <property type="entry name" value="PDZ"/>
    <property type="match status" value="1"/>
</dbReference>
<organism evidence="6 7">
    <name type="scientific">Tetradesmus obliquus</name>
    <name type="common">Green alga</name>
    <name type="synonym">Acutodesmus obliquus</name>
    <dbReference type="NCBI Taxonomy" id="3088"/>
    <lineage>
        <taxon>Eukaryota</taxon>
        <taxon>Viridiplantae</taxon>
        <taxon>Chlorophyta</taxon>
        <taxon>core chlorophytes</taxon>
        <taxon>Chlorophyceae</taxon>
        <taxon>CS clade</taxon>
        <taxon>Sphaeropleales</taxon>
        <taxon>Scenedesmaceae</taxon>
        <taxon>Tetradesmus</taxon>
    </lineage>
</organism>
<evidence type="ECO:0000256" key="4">
    <source>
        <dbReference type="SAM" id="MobiDB-lite"/>
    </source>
</evidence>
<evidence type="ECO:0000256" key="3">
    <source>
        <dbReference type="ARBA" id="ARBA00022801"/>
    </source>
</evidence>
<dbReference type="InterPro" id="IPR001478">
    <property type="entry name" value="PDZ"/>
</dbReference>
<dbReference type="PANTHER" id="PTHR43343">
    <property type="entry name" value="PEPTIDASE S12"/>
    <property type="match status" value="1"/>
</dbReference>